<evidence type="ECO:0000256" key="4">
    <source>
        <dbReference type="ARBA" id="ARBA00010429"/>
    </source>
</evidence>
<evidence type="ECO:0000259" key="10">
    <source>
        <dbReference type="Pfam" id="PF04324"/>
    </source>
</evidence>
<dbReference type="InterPro" id="IPR036188">
    <property type="entry name" value="FAD/NAD-bd_sf"/>
</dbReference>
<keyword evidence="5" id="KW-0349">Heme</keyword>
<dbReference type="InterPro" id="IPR007419">
    <property type="entry name" value="BFD-like_2Fe2S-bd_dom"/>
</dbReference>
<comment type="similarity">
    <text evidence="4">Belongs to the nitrite and sulfite reductase 4Fe-4S domain family.</text>
</comment>
<dbReference type="SUPFAM" id="SSF51905">
    <property type="entry name" value="FAD/NAD(P)-binding domain"/>
    <property type="match status" value="2"/>
</dbReference>
<evidence type="ECO:0000313" key="12">
    <source>
        <dbReference type="EMBL" id="GAA1778601.1"/>
    </source>
</evidence>
<dbReference type="Pfam" id="PF04324">
    <property type="entry name" value="Fer2_BFD"/>
    <property type="match status" value="1"/>
</dbReference>
<evidence type="ECO:0000256" key="1">
    <source>
        <dbReference type="ARBA" id="ARBA00001929"/>
    </source>
</evidence>
<comment type="cofactor">
    <cofactor evidence="1">
        <name>siroheme</name>
        <dbReference type="ChEBI" id="CHEBI:60052"/>
    </cofactor>
</comment>
<name>A0ABP4XHL7_9MICO</name>
<dbReference type="PRINTS" id="PR00469">
    <property type="entry name" value="PNDRDTASEII"/>
</dbReference>
<keyword evidence="7" id="KW-0560">Oxidoreductase</keyword>
<organism evidence="12 13">
    <name type="scientific">Nostocoides veronense</name>
    <dbReference type="NCBI Taxonomy" id="330836"/>
    <lineage>
        <taxon>Bacteria</taxon>
        <taxon>Bacillati</taxon>
        <taxon>Actinomycetota</taxon>
        <taxon>Actinomycetes</taxon>
        <taxon>Micrococcales</taxon>
        <taxon>Intrasporangiaceae</taxon>
        <taxon>Nostocoides</taxon>
    </lineage>
</organism>
<gene>
    <name evidence="12" type="ORF">GCM10009811_00090</name>
</gene>
<dbReference type="EMBL" id="BAAAPO010000001">
    <property type="protein sequence ID" value="GAA1778601.1"/>
    <property type="molecule type" value="Genomic_DNA"/>
</dbReference>
<evidence type="ECO:0000259" key="11">
    <source>
        <dbReference type="Pfam" id="PF07992"/>
    </source>
</evidence>
<proteinExistence type="inferred from homology"/>
<evidence type="ECO:0000313" key="13">
    <source>
        <dbReference type="Proteomes" id="UP001499938"/>
    </source>
</evidence>
<keyword evidence="13" id="KW-1185">Reference proteome</keyword>
<keyword evidence="9" id="KW-0411">Iron-sulfur</keyword>
<evidence type="ECO:0000256" key="6">
    <source>
        <dbReference type="ARBA" id="ARBA00022723"/>
    </source>
</evidence>
<comment type="pathway">
    <text evidence="3">Nitrogen metabolism; nitrate reduction (assimilation).</text>
</comment>
<keyword evidence="8" id="KW-0408">Iron</keyword>
<dbReference type="InterPro" id="IPR023753">
    <property type="entry name" value="FAD/NAD-binding_dom"/>
</dbReference>
<evidence type="ECO:0000256" key="9">
    <source>
        <dbReference type="ARBA" id="ARBA00023014"/>
    </source>
</evidence>
<dbReference type="PANTHER" id="PTHR43809:SF1">
    <property type="entry name" value="NITRITE REDUCTASE (NADH) LARGE SUBUNIT"/>
    <property type="match status" value="1"/>
</dbReference>
<evidence type="ECO:0000256" key="2">
    <source>
        <dbReference type="ARBA" id="ARBA00001966"/>
    </source>
</evidence>
<reference evidence="13" key="1">
    <citation type="journal article" date="2019" name="Int. J. Syst. Evol. Microbiol.">
        <title>The Global Catalogue of Microorganisms (GCM) 10K type strain sequencing project: providing services to taxonomists for standard genome sequencing and annotation.</title>
        <authorList>
            <consortium name="The Broad Institute Genomics Platform"/>
            <consortium name="The Broad Institute Genome Sequencing Center for Infectious Disease"/>
            <person name="Wu L."/>
            <person name="Ma J."/>
        </authorList>
    </citation>
    <scope>NUCLEOTIDE SEQUENCE [LARGE SCALE GENOMIC DNA]</scope>
    <source>
        <strain evidence="13">JCM 15592</strain>
    </source>
</reference>
<dbReference type="RefSeq" id="WP_344079476.1">
    <property type="nucleotide sequence ID" value="NZ_BAAAPO010000001.1"/>
</dbReference>
<dbReference type="Pfam" id="PF07992">
    <property type="entry name" value="Pyr_redox_2"/>
    <property type="match status" value="1"/>
</dbReference>
<dbReference type="PANTHER" id="PTHR43809">
    <property type="entry name" value="NITRITE REDUCTASE (NADH) LARGE SUBUNIT"/>
    <property type="match status" value="1"/>
</dbReference>
<dbReference type="InterPro" id="IPR041854">
    <property type="entry name" value="BFD-like_2Fe2S-bd_dom_sf"/>
</dbReference>
<comment type="cofactor">
    <cofactor evidence="2">
        <name>[4Fe-4S] cluster</name>
        <dbReference type="ChEBI" id="CHEBI:49883"/>
    </cofactor>
</comment>
<evidence type="ECO:0000256" key="7">
    <source>
        <dbReference type="ARBA" id="ARBA00023002"/>
    </source>
</evidence>
<dbReference type="InterPro" id="IPR052034">
    <property type="entry name" value="NasD-like"/>
</dbReference>
<dbReference type="Gene3D" id="1.10.10.1100">
    <property type="entry name" value="BFD-like [2Fe-2S]-binding domain"/>
    <property type="match status" value="1"/>
</dbReference>
<evidence type="ECO:0000256" key="3">
    <source>
        <dbReference type="ARBA" id="ARBA00005096"/>
    </source>
</evidence>
<accession>A0ABP4XHL7</accession>
<protein>
    <submittedName>
        <fullName evidence="12">FAD-dependent oxidoreductase</fullName>
    </submittedName>
</protein>
<feature type="domain" description="FAD/NAD(P)-binding" evidence="11">
    <location>
        <begin position="3"/>
        <end position="286"/>
    </location>
</feature>
<evidence type="ECO:0000256" key="5">
    <source>
        <dbReference type="ARBA" id="ARBA00022617"/>
    </source>
</evidence>
<evidence type="ECO:0000256" key="8">
    <source>
        <dbReference type="ARBA" id="ARBA00023004"/>
    </source>
</evidence>
<dbReference type="Proteomes" id="UP001499938">
    <property type="component" value="Unassembled WGS sequence"/>
</dbReference>
<feature type="domain" description="BFD-like [2Fe-2S]-binding" evidence="10">
    <location>
        <begin position="423"/>
        <end position="469"/>
    </location>
</feature>
<keyword evidence="6" id="KW-0479">Metal-binding</keyword>
<sequence length="481" mass="49724">MTRLVVVGNGMVGARFTADLLAADVAGRYRVTQFGAESSQAYNRVLLSDVVSGTRDLGSIMMPQLAHARLETSLGSTVCEIDREDRVVVTADGRRTRYDQLVLATGAAARVPDLKGLGTAGEPPRGVRTLRTIDDARGLAAASMNSRSAVVLGAGVLGLEIAAGLARRGVPVTLVHPAPTMMERQLDEASAGVLADAVLGLRIGLRQGATASGIVADEDGIRQVVLSDGERLPCDLLVIAAGAIPSVALARRAGLVIDRGVVVTAGLASVNDPRIFAIGDCAQPPSGSLGLLAQGWSQARALVAHLTGTTVPADSVGTDDVVRLKAPGLDVVTMGICGTRRPDLPGHRALTVADSGAGRHIELVIHRGRLVGATCIGAGPIAAQLLTTYTQRTPLPLDPLALLLDRSAYDLGSAAREEPEDLCRCNSVTRARVLDAVATGAHTVDEIANQTRAGTGCGGCRDELERLLSRGDADAATVKSL</sequence>
<comment type="caution">
    <text evidence="12">The sequence shown here is derived from an EMBL/GenBank/DDBJ whole genome shotgun (WGS) entry which is preliminary data.</text>
</comment>
<dbReference type="Gene3D" id="3.50.50.60">
    <property type="entry name" value="FAD/NAD(P)-binding domain"/>
    <property type="match status" value="2"/>
</dbReference>
<dbReference type="PRINTS" id="PR00368">
    <property type="entry name" value="FADPNR"/>
</dbReference>